<dbReference type="PROSITE" id="PS51379">
    <property type="entry name" value="4FE4S_FER_2"/>
    <property type="match status" value="2"/>
</dbReference>
<protein>
    <submittedName>
        <fullName evidence="7">Anaerobic glycerol-3-phosphate dehydrogenase subunit C</fullName>
        <ecNumber evidence="7">1.1.5.3</ecNumber>
    </submittedName>
</protein>
<keyword evidence="1" id="KW-0004">4Fe-4S</keyword>
<evidence type="ECO:0000313" key="7">
    <source>
        <dbReference type="EMBL" id="MCG4617605.1"/>
    </source>
</evidence>
<dbReference type="EC" id="1.1.5.3" evidence="7"/>
<dbReference type="InterPro" id="IPR017896">
    <property type="entry name" value="4Fe4S_Fe-S-bd"/>
</dbReference>
<evidence type="ECO:0000256" key="4">
    <source>
        <dbReference type="ARBA" id="ARBA00023004"/>
    </source>
</evidence>
<gene>
    <name evidence="7" type="ORF">L0M99_03720</name>
</gene>
<keyword evidence="4" id="KW-0408">Iron</keyword>
<dbReference type="Pfam" id="PF13183">
    <property type="entry name" value="Fer4_8"/>
    <property type="match status" value="1"/>
</dbReference>
<dbReference type="PANTHER" id="PTHR32479:SF19">
    <property type="entry name" value="ANAEROBIC GLYCEROL-3-PHOSPHATE DEHYDROGENASE SUBUNIT C"/>
    <property type="match status" value="1"/>
</dbReference>
<sequence length="415" mass="45470">MTKDLRNKPEFNPLMRASLDACVKCTICETQCPVAAVTPLFPGPKYVGPQAERFRKGMSVDHTIDYCSSCGTCTLVCPQGVKVAELNNVARAAMKQQNGRPLRDVLISNTMFMGKAMTPVAPLANWALKQKPIRQIVEKTFGIHHEAPMPVADGFSFEKWFKKHTRTAPAPTKGKIVFFHGCAGEFFETTTSIRSVQILEHLGYEVLVPPHGCCGLAQQSNGLYDGSKKLIRKLAHDLNVPGDDLTIVGSSGSCVGMVKHEAREILGVQDEELTQVSRRIWDISEFLLDLYDRGELDLDNLEPMNLTVTYHAPCQLKSTGIGTPGKQLLDKIPGLTVHESGATCCGIAGTYGLKREKYDIAQAVGKTAFDKIKSTNSDLVVSDTETCRWQLEKGGGKPAVHPIYLLFEAMGLKDS</sequence>
<dbReference type="GO" id="GO:0051539">
    <property type="term" value="F:4 iron, 4 sulfur cluster binding"/>
    <property type="evidence" value="ECO:0007669"/>
    <property type="project" value="UniProtKB-KW"/>
</dbReference>
<dbReference type="GO" id="GO:0009061">
    <property type="term" value="P:anaerobic respiration"/>
    <property type="evidence" value="ECO:0007669"/>
    <property type="project" value="InterPro"/>
</dbReference>
<dbReference type="Pfam" id="PF02754">
    <property type="entry name" value="CCG"/>
    <property type="match status" value="2"/>
</dbReference>
<dbReference type="PROSITE" id="PS00198">
    <property type="entry name" value="4FE4S_FER_1"/>
    <property type="match status" value="2"/>
</dbReference>
<keyword evidence="3" id="KW-0677">Repeat</keyword>
<keyword evidence="2" id="KW-0479">Metal-binding</keyword>
<dbReference type="GO" id="GO:0016020">
    <property type="term" value="C:membrane"/>
    <property type="evidence" value="ECO:0007669"/>
    <property type="project" value="InterPro"/>
</dbReference>
<dbReference type="NCBIfam" id="TIGR03379">
    <property type="entry name" value="glycerol3P_GlpC"/>
    <property type="match status" value="1"/>
</dbReference>
<dbReference type="AlphaFoldDB" id="A0AAJ1EXN7"/>
<evidence type="ECO:0000256" key="2">
    <source>
        <dbReference type="ARBA" id="ARBA00022723"/>
    </source>
</evidence>
<proteinExistence type="predicted"/>
<dbReference type="RefSeq" id="WP_024058369.1">
    <property type="nucleotide sequence ID" value="NZ_CBCTPO010000011.1"/>
</dbReference>
<dbReference type="Gene3D" id="1.10.1060.10">
    <property type="entry name" value="Alpha-helical ferredoxin"/>
    <property type="match status" value="1"/>
</dbReference>
<dbReference type="InterPro" id="IPR009051">
    <property type="entry name" value="Helical_ferredxn"/>
</dbReference>
<dbReference type="InterPro" id="IPR017900">
    <property type="entry name" value="4Fe4S_Fe_S_CS"/>
</dbReference>
<evidence type="ECO:0000313" key="8">
    <source>
        <dbReference type="Proteomes" id="UP001200537"/>
    </source>
</evidence>
<dbReference type="InterPro" id="IPR017753">
    <property type="entry name" value="G3P_DH_GlpC_su"/>
</dbReference>
<feature type="domain" description="4Fe-4S ferredoxin-type" evidence="6">
    <location>
        <begin position="13"/>
        <end position="42"/>
    </location>
</feature>
<dbReference type="PANTHER" id="PTHR32479">
    <property type="entry name" value="GLYCOLATE OXIDASE IRON-SULFUR SUBUNIT"/>
    <property type="match status" value="1"/>
</dbReference>
<organism evidence="7 8">
    <name type="scientific">Varibaculum cambriense</name>
    <dbReference type="NCBI Taxonomy" id="184870"/>
    <lineage>
        <taxon>Bacteria</taxon>
        <taxon>Bacillati</taxon>
        <taxon>Actinomycetota</taxon>
        <taxon>Actinomycetes</taxon>
        <taxon>Actinomycetales</taxon>
        <taxon>Actinomycetaceae</taxon>
        <taxon>Varibaculum</taxon>
    </lineage>
</organism>
<keyword evidence="5" id="KW-0411">Iron-sulfur</keyword>
<reference evidence="7" key="1">
    <citation type="submission" date="2022-01" db="EMBL/GenBank/DDBJ databases">
        <title>Collection of gut derived symbiotic bacterial strains cultured from healthy donors.</title>
        <authorList>
            <person name="Lin H."/>
            <person name="Kohout C."/>
            <person name="Waligurski E."/>
            <person name="Pamer E.G."/>
        </authorList>
    </citation>
    <scope>NUCLEOTIDE SEQUENCE</scope>
    <source>
        <strain evidence="7">DFI.7.46</strain>
    </source>
</reference>
<dbReference type="SUPFAM" id="SSF46548">
    <property type="entry name" value="alpha-helical ferredoxin"/>
    <property type="match status" value="1"/>
</dbReference>
<evidence type="ECO:0000256" key="5">
    <source>
        <dbReference type="ARBA" id="ARBA00023014"/>
    </source>
</evidence>
<accession>A0AAJ1EXN7</accession>
<dbReference type="GO" id="GO:0009331">
    <property type="term" value="C:glycerol-3-phosphate dehydrogenase (FAD) complex"/>
    <property type="evidence" value="ECO:0007669"/>
    <property type="project" value="InterPro"/>
</dbReference>
<dbReference type="NCBIfam" id="NF008369">
    <property type="entry name" value="PRK11168.1"/>
    <property type="match status" value="1"/>
</dbReference>
<dbReference type="Proteomes" id="UP001200537">
    <property type="component" value="Unassembled WGS sequence"/>
</dbReference>
<dbReference type="InterPro" id="IPR004017">
    <property type="entry name" value="Cys_rich_dom"/>
</dbReference>
<comment type="caution">
    <text evidence="7">The sequence shown here is derived from an EMBL/GenBank/DDBJ whole genome shotgun (WGS) entry which is preliminary data.</text>
</comment>
<evidence type="ECO:0000259" key="6">
    <source>
        <dbReference type="PROSITE" id="PS51379"/>
    </source>
</evidence>
<feature type="domain" description="4Fe-4S ferredoxin-type" evidence="6">
    <location>
        <begin position="56"/>
        <end position="87"/>
    </location>
</feature>
<evidence type="ECO:0000256" key="1">
    <source>
        <dbReference type="ARBA" id="ARBA00022485"/>
    </source>
</evidence>
<keyword evidence="7" id="KW-0560">Oxidoreductase</keyword>
<name>A0AAJ1EXN7_9ACTO</name>
<dbReference type="GO" id="GO:0046872">
    <property type="term" value="F:metal ion binding"/>
    <property type="evidence" value="ECO:0007669"/>
    <property type="project" value="UniProtKB-KW"/>
</dbReference>
<evidence type="ECO:0000256" key="3">
    <source>
        <dbReference type="ARBA" id="ARBA00022737"/>
    </source>
</evidence>
<dbReference type="GO" id="GO:0004368">
    <property type="term" value="F:glycerol-3-phosphate dehydrogenase (quinone) activity"/>
    <property type="evidence" value="ECO:0007669"/>
    <property type="project" value="UniProtKB-EC"/>
</dbReference>
<dbReference type="EMBL" id="JAKNHJ010000005">
    <property type="protein sequence ID" value="MCG4617605.1"/>
    <property type="molecule type" value="Genomic_DNA"/>
</dbReference>